<dbReference type="PANTHER" id="PTHR43060">
    <property type="entry name" value="3-HYDROXYISOBUTYRATE DEHYDROGENASE-LIKE 1, MITOCHONDRIAL-RELATED"/>
    <property type="match status" value="1"/>
</dbReference>
<evidence type="ECO:0000256" key="4">
    <source>
        <dbReference type="PIRSR" id="PIRSR000103-1"/>
    </source>
</evidence>
<dbReference type="RefSeq" id="WP_188883231.1">
    <property type="nucleotide sequence ID" value="NZ_BMOY01000049.1"/>
</dbReference>
<dbReference type="PIRSF" id="PIRSF000103">
    <property type="entry name" value="HIBADH"/>
    <property type="match status" value="1"/>
</dbReference>
<evidence type="ECO:0000313" key="7">
    <source>
        <dbReference type="EMBL" id="GGJ12924.1"/>
    </source>
</evidence>
<dbReference type="InterPro" id="IPR013328">
    <property type="entry name" value="6PGD_dom2"/>
</dbReference>
<feature type="domain" description="6-phosphogluconate dehydrogenase NADP-binding" evidence="5">
    <location>
        <begin position="10"/>
        <end position="168"/>
    </location>
</feature>
<feature type="active site" evidence="4">
    <location>
        <position position="177"/>
    </location>
</feature>
<sequence length="313" mass="32837">MEISPNTTCIGFIGTGVMGAAMAGHLLDAGYRLVVYNRSRSRAEGLLTRGAVWANTPAAVAQEADVIVTMVGYPQDVESIYLGADGLVAHAKPGALLIDMTTSSPRLAMRIYEAAKARGVRALDAPVSGGDVGARQATLTIMVGGDEADFLLAQPVFSRLGKNIVHQGPAGAGQYTKMCNQIALASTMVGVCEAMAYAIRAGLEPKKVLASIGTGAAASWPLQNLVPRMLASDFAPGFYVKHFLKDMAIAIASAEEMGLRLPGVQLAKSLYERLAAAYGDDMGTQALWLVYRDAETKADTTRPAAEQGGREGS</sequence>
<dbReference type="SUPFAM" id="SSF51735">
    <property type="entry name" value="NAD(P)-binding Rossmann-fold domains"/>
    <property type="match status" value="1"/>
</dbReference>
<dbReference type="Gene3D" id="3.40.50.720">
    <property type="entry name" value="NAD(P)-binding Rossmann-like Domain"/>
    <property type="match status" value="1"/>
</dbReference>
<dbReference type="InterPro" id="IPR015815">
    <property type="entry name" value="HIBADH-related"/>
</dbReference>
<dbReference type="PANTHER" id="PTHR43060:SF15">
    <property type="entry name" value="3-HYDROXYISOBUTYRATE DEHYDROGENASE-LIKE 1, MITOCHONDRIAL-RELATED"/>
    <property type="match status" value="1"/>
</dbReference>
<dbReference type="AlphaFoldDB" id="A0A917KG34"/>
<proteinExistence type="inferred from homology"/>
<evidence type="ECO:0000259" key="6">
    <source>
        <dbReference type="Pfam" id="PF14833"/>
    </source>
</evidence>
<dbReference type="EMBL" id="BMOY01000049">
    <property type="protein sequence ID" value="GGJ12924.1"/>
    <property type="molecule type" value="Genomic_DNA"/>
</dbReference>
<dbReference type="Pfam" id="PF14833">
    <property type="entry name" value="NAD_binding_11"/>
    <property type="match status" value="1"/>
</dbReference>
<evidence type="ECO:0000313" key="8">
    <source>
        <dbReference type="Proteomes" id="UP000637695"/>
    </source>
</evidence>
<evidence type="ECO:0000256" key="3">
    <source>
        <dbReference type="ARBA" id="ARBA00023027"/>
    </source>
</evidence>
<dbReference type="Gene3D" id="1.10.1040.10">
    <property type="entry name" value="N-(1-d-carboxylethyl)-l-norvaline Dehydrogenase, domain 2"/>
    <property type="match status" value="1"/>
</dbReference>
<evidence type="ECO:0000259" key="5">
    <source>
        <dbReference type="Pfam" id="PF03446"/>
    </source>
</evidence>
<gene>
    <name evidence="7" type="ORF">GCM10010885_22810</name>
</gene>
<organism evidence="7 8">
    <name type="scientific">Alicyclobacillus cellulosilyticus</name>
    <dbReference type="NCBI Taxonomy" id="1003997"/>
    <lineage>
        <taxon>Bacteria</taxon>
        <taxon>Bacillati</taxon>
        <taxon>Bacillota</taxon>
        <taxon>Bacilli</taxon>
        <taxon>Bacillales</taxon>
        <taxon>Alicyclobacillaceae</taxon>
        <taxon>Alicyclobacillus</taxon>
    </lineage>
</organism>
<keyword evidence="2" id="KW-0560">Oxidoreductase</keyword>
<comment type="caution">
    <text evidence="7">The sequence shown here is derived from an EMBL/GenBank/DDBJ whole genome shotgun (WGS) entry which is preliminary data.</text>
</comment>
<dbReference type="InterPro" id="IPR008927">
    <property type="entry name" value="6-PGluconate_DH-like_C_sf"/>
</dbReference>
<dbReference type="InterPro" id="IPR029154">
    <property type="entry name" value="HIBADH-like_NADP-bd"/>
</dbReference>
<dbReference type="GO" id="GO:0050661">
    <property type="term" value="F:NADP binding"/>
    <property type="evidence" value="ECO:0007669"/>
    <property type="project" value="InterPro"/>
</dbReference>
<dbReference type="Proteomes" id="UP000637695">
    <property type="component" value="Unassembled WGS sequence"/>
</dbReference>
<dbReference type="Pfam" id="PF03446">
    <property type="entry name" value="NAD_binding_2"/>
    <property type="match status" value="1"/>
</dbReference>
<protein>
    <submittedName>
        <fullName evidence="7">Oxidoreductase</fullName>
    </submittedName>
</protein>
<reference evidence="7" key="2">
    <citation type="submission" date="2020-09" db="EMBL/GenBank/DDBJ databases">
        <authorList>
            <person name="Sun Q."/>
            <person name="Ohkuma M."/>
        </authorList>
    </citation>
    <scope>NUCLEOTIDE SEQUENCE</scope>
    <source>
        <strain evidence="7">JCM 18487</strain>
    </source>
</reference>
<keyword evidence="3" id="KW-0520">NAD</keyword>
<accession>A0A917KG34</accession>
<evidence type="ECO:0000256" key="2">
    <source>
        <dbReference type="ARBA" id="ARBA00023002"/>
    </source>
</evidence>
<dbReference type="SUPFAM" id="SSF48179">
    <property type="entry name" value="6-phosphogluconate dehydrogenase C-terminal domain-like"/>
    <property type="match status" value="1"/>
</dbReference>
<feature type="domain" description="3-hydroxyisobutyrate dehydrogenase-like NAD-binding" evidence="6">
    <location>
        <begin position="171"/>
        <end position="287"/>
    </location>
</feature>
<name>A0A917KG34_9BACL</name>
<dbReference type="InterPro" id="IPR006115">
    <property type="entry name" value="6PGDH_NADP-bd"/>
</dbReference>
<dbReference type="GO" id="GO:0051287">
    <property type="term" value="F:NAD binding"/>
    <property type="evidence" value="ECO:0007669"/>
    <property type="project" value="InterPro"/>
</dbReference>
<evidence type="ECO:0000256" key="1">
    <source>
        <dbReference type="ARBA" id="ARBA00009080"/>
    </source>
</evidence>
<dbReference type="GO" id="GO:0016491">
    <property type="term" value="F:oxidoreductase activity"/>
    <property type="evidence" value="ECO:0007669"/>
    <property type="project" value="UniProtKB-KW"/>
</dbReference>
<dbReference type="InterPro" id="IPR036291">
    <property type="entry name" value="NAD(P)-bd_dom_sf"/>
</dbReference>
<reference evidence="7" key="1">
    <citation type="journal article" date="2014" name="Int. J. Syst. Evol. Microbiol.">
        <title>Complete genome sequence of Corynebacterium casei LMG S-19264T (=DSM 44701T), isolated from a smear-ripened cheese.</title>
        <authorList>
            <consortium name="US DOE Joint Genome Institute (JGI-PGF)"/>
            <person name="Walter F."/>
            <person name="Albersmeier A."/>
            <person name="Kalinowski J."/>
            <person name="Ruckert C."/>
        </authorList>
    </citation>
    <scope>NUCLEOTIDE SEQUENCE</scope>
    <source>
        <strain evidence="7">JCM 18487</strain>
    </source>
</reference>
<keyword evidence="8" id="KW-1185">Reference proteome</keyword>
<comment type="similarity">
    <text evidence="1">Belongs to the HIBADH-related family.</text>
</comment>